<reference evidence="1 2" key="1">
    <citation type="submission" date="2017-06" db="EMBL/GenBank/DDBJ databases">
        <authorList>
            <person name="Kim H.J."/>
            <person name="Triplett B.A."/>
        </authorList>
    </citation>
    <scope>NUCLEOTIDE SEQUENCE [LARGE SCALE GENOMIC DNA]</scope>
    <source>
        <strain evidence="1 2">DSM 45207</strain>
    </source>
</reference>
<dbReference type="RefSeq" id="WP_089300613.1">
    <property type="nucleotide sequence ID" value="NZ_FZNW01000006.1"/>
</dbReference>
<evidence type="ECO:0000313" key="1">
    <source>
        <dbReference type="EMBL" id="SNR43977.1"/>
    </source>
</evidence>
<sequence>MIALVRTAVPAAWSALVAWLATHLDLPEEALTHLGETGSVVLVPLALAVIYPASRWLEARSWWPAWLTRILLGSARPPRYD</sequence>
<evidence type="ECO:0000313" key="2">
    <source>
        <dbReference type="Proteomes" id="UP000198348"/>
    </source>
</evidence>
<dbReference type="OrthoDB" id="5150008at2"/>
<gene>
    <name evidence="1" type="ORF">SAMN06265360_10611</name>
</gene>
<proteinExistence type="predicted"/>
<keyword evidence="2" id="KW-1185">Reference proteome</keyword>
<accession>A0A238WC36</accession>
<dbReference type="AlphaFoldDB" id="A0A238WC36"/>
<name>A0A238WC36_9PSEU</name>
<dbReference type="Proteomes" id="UP000198348">
    <property type="component" value="Unassembled WGS sequence"/>
</dbReference>
<dbReference type="EMBL" id="FZNW01000006">
    <property type="protein sequence ID" value="SNR43977.1"/>
    <property type="molecule type" value="Genomic_DNA"/>
</dbReference>
<organism evidence="1 2">
    <name type="scientific">Haloechinothrix alba</name>
    <dbReference type="NCBI Taxonomy" id="664784"/>
    <lineage>
        <taxon>Bacteria</taxon>
        <taxon>Bacillati</taxon>
        <taxon>Actinomycetota</taxon>
        <taxon>Actinomycetes</taxon>
        <taxon>Pseudonocardiales</taxon>
        <taxon>Pseudonocardiaceae</taxon>
        <taxon>Haloechinothrix</taxon>
    </lineage>
</organism>
<protein>
    <submittedName>
        <fullName evidence="1">Uncharacterized protein</fullName>
    </submittedName>
</protein>